<organism evidence="1">
    <name type="scientific">Pararge aegeria</name>
    <name type="common">speckled wood butterfly</name>
    <dbReference type="NCBI Taxonomy" id="116150"/>
    <lineage>
        <taxon>Eukaryota</taxon>
        <taxon>Metazoa</taxon>
        <taxon>Ecdysozoa</taxon>
        <taxon>Arthropoda</taxon>
        <taxon>Hexapoda</taxon>
        <taxon>Insecta</taxon>
        <taxon>Pterygota</taxon>
        <taxon>Neoptera</taxon>
        <taxon>Endopterygota</taxon>
        <taxon>Lepidoptera</taxon>
        <taxon>Glossata</taxon>
        <taxon>Ditrysia</taxon>
        <taxon>Papilionoidea</taxon>
        <taxon>Nymphalidae</taxon>
        <taxon>Satyrinae</taxon>
        <taxon>Satyrini</taxon>
        <taxon>Parargina</taxon>
        <taxon>Pararge</taxon>
    </lineage>
</organism>
<dbReference type="AlphaFoldDB" id="S4P7Y5"/>
<sequence>MFDYSTINNKANLNTALNLTTHPTESACLRPRQFLSSPTQTIYTRNYYDLYYIQTILIIKKIQCKSPFNFQTTIYHRLYRVGIKIVFFF</sequence>
<evidence type="ECO:0000313" key="1">
    <source>
        <dbReference type="EMBL" id="JAA86364.1"/>
    </source>
</evidence>
<proteinExistence type="predicted"/>
<dbReference type="EMBL" id="GAIX01006196">
    <property type="protein sequence ID" value="JAA86364.1"/>
    <property type="molecule type" value="Transcribed_RNA"/>
</dbReference>
<protein>
    <submittedName>
        <fullName evidence="1">Uncharacterized protein</fullName>
    </submittedName>
</protein>
<reference evidence="1" key="2">
    <citation type="submission" date="2013-05" db="EMBL/GenBank/DDBJ databases">
        <authorList>
            <person name="Carter J.-M."/>
            <person name="Baker S.C."/>
            <person name="Pink R."/>
            <person name="Carter D.R.F."/>
            <person name="Collins A."/>
            <person name="Tomlin J."/>
            <person name="Gibbs M."/>
            <person name="Breuker C.J."/>
        </authorList>
    </citation>
    <scope>NUCLEOTIDE SEQUENCE</scope>
    <source>
        <tissue evidence="1">Ovary</tissue>
    </source>
</reference>
<name>S4P7Y5_9NEOP</name>
<accession>S4P7Y5</accession>
<reference evidence="1" key="1">
    <citation type="journal article" date="2013" name="BMC Genomics">
        <title>Unscrambling butterfly oogenesis.</title>
        <authorList>
            <person name="Carter J.M."/>
            <person name="Baker S.C."/>
            <person name="Pink R."/>
            <person name="Carter D.R."/>
            <person name="Collins A."/>
            <person name="Tomlin J."/>
            <person name="Gibbs M."/>
            <person name="Breuker C.J."/>
        </authorList>
    </citation>
    <scope>NUCLEOTIDE SEQUENCE</scope>
    <source>
        <tissue evidence="1">Ovary</tissue>
    </source>
</reference>